<dbReference type="Proteomes" id="UP000509594">
    <property type="component" value="Chromosome"/>
</dbReference>
<feature type="transmembrane region" description="Helical" evidence="1">
    <location>
        <begin position="206"/>
        <end position="227"/>
    </location>
</feature>
<dbReference type="PANTHER" id="PTHR22911">
    <property type="entry name" value="ACYL-MALONYL CONDENSING ENZYME-RELATED"/>
    <property type="match status" value="1"/>
</dbReference>
<feature type="domain" description="EamA" evidence="2">
    <location>
        <begin position="150"/>
        <end position="276"/>
    </location>
</feature>
<dbReference type="RefSeq" id="WP_176964138.1">
    <property type="nucleotide sequence ID" value="NZ_CP058215.1"/>
</dbReference>
<proteinExistence type="predicted"/>
<dbReference type="Gene3D" id="1.10.3730.20">
    <property type="match status" value="1"/>
</dbReference>
<keyword evidence="4" id="KW-1185">Reference proteome</keyword>
<sequence length="277" mass="28980">MELSTVVFGLGAAVSWGAGDFSGGVATKRTGVLAVVIVSQIVGAILLAFSALLIGENIPSTQDMLWGALGGISGGIGLLALYHALSVSKMGVVAPVTAVSSALVPVAFGITIEGLPAGTQMLGFIFAFIGVWFISREGDTSRIKMDGLKLPLLAGLGFGFFMIFIDRIQGDAILWPLVGARVASLAMYFLAALYLRKTELPTITHLPLMILAGILDTGGNLFYALAAQAGRLDVAAVLTSLYPAVTVLLAWILLKEHLTGRQWFGVFSVMIAVLLIA</sequence>
<dbReference type="KEGG" id="mzi:HWN40_01725"/>
<feature type="domain" description="EamA" evidence="2">
    <location>
        <begin position="5"/>
        <end position="135"/>
    </location>
</feature>
<evidence type="ECO:0000256" key="1">
    <source>
        <dbReference type="SAM" id="Phobius"/>
    </source>
</evidence>
<feature type="transmembrane region" description="Helical" evidence="1">
    <location>
        <begin position="147"/>
        <end position="165"/>
    </location>
</feature>
<keyword evidence="1" id="KW-0812">Transmembrane</keyword>
<dbReference type="GO" id="GO:0016020">
    <property type="term" value="C:membrane"/>
    <property type="evidence" value="ECO:0007669"/>
    <property type="project" value="InterPro"/>
</dbReference>
<dbReference type="PANTHER" id="PTHR22911:SF137">
    <property type="entry name" value="SOLUTE CARRIER FAMILY 35 MEMBER G2-RELATED"/>
    <property type="match status" value="1"/>
</dbReference>
<reference evidence="3 4" key="1">
    <citation type="submission" date="2020-06" db="EMBL/GenBank/DDBJ databases">
        <title>Methanolobus halotolerans sp. nov., isolated from a saline lake Tus in Siberia.</title>
        <authorList>
            <person name="Shen Y."/>
            <person name="Chen S.-C."/>
            <person name="Lai M.-C."/>
            <person name="Huang H.-H."/>
            <person name="Chiu H.-H."/>
            <person name="Tang S.-L."/>
            <person name="Rogozin D.Y."/>
            <person name="Degermendzhy A.G."/>
        </authorList>
    </citation>
    <scope>NUCLEOTIDE SEQUENCE [LARGE SCALE GENOMIC DNA]</scope>
    <source>
        <strain evidence="3 4">DSM 21339</strain>
    </source>
</reference>
<dbReference type="Pfam" id="PF00892">
    <property type="entry name" value="EamA"/>
    <property type="match status" value="2"/>
</dbReference>
<organism evidence="3 4">
    <name type="scientific">Methanolobus zinderi</name>
    <dbReference type="NCBI Taxonomy" id="536044"/>
    <lineage>
        <taxon>Archaea</taxon>
        <taxon>Methanobacteriati</taxon>
        <taxon>Methanobacteriota</taxon>
        <taxon>Stenosarchaea group</taxon>
        <taxon>Methanomicrobia</taxon>
        <taxon>Methanosarcinales</taxon>
        <taxon>Methanosarcinaceae</taxon>
        <taxon>Methanolobus</taxon>
    </lineage>
</organism>
<keyword evidence="1" id="KW-0472">Membrane</keyword>
<feature type="transmembrane region" description="Helical" evidence="1">
    <location>
        <begin position="234"/>
        <end position="254"/>
    </location>
</feature>
<dbReference type="EMBL" id="CP058215">
    <property type="protein sequence ID" value="QLC49075.1"/>
    <property type="molecule type" value="Genomic_DNA"/>
</dbReference>
<evidence type="ECO:0000313" key="3">
    <source>
        <dbReference type="EMBL" id="QLC49075.1"/>
    </source>
</evidence>
<gene>
    <name evidence="3" type="ORF">HWN40_01725</name>
</gene>
<feature type="transmembrane region" description="Helical" evidence="1">
    <location>
        <begin position="91"/>
        <end position="110"/>
    </location>
</feature>
<dbReference type="AlphaFoldDB" id="A0A7D5E7Z8"/>
<feature type="transmembrane region" description="Helical" evidence="1">
    <location>
        <begin position="33"/>
        <end position="53"/>
    </location>
</feature>
<dbReference type="SUPFAM" id="SSF103481">
    <property type="entry name" value="Multidrug resistance efflux transporter EmrE"/>
    <property type="match status" value="1"/>
</dbReference>
<feature type="transmembrane region" description="Helical" evidence="1">
    <location>
        <begin position="117"/>
        <end position="135"/>
    </location>
</feature>
<dbReference type="InterPro" id="IPR037185">
    <property type="entry name" value="EmrE-like"/>
</dbReference>
<evidence type="ECO:0000313" key="4">
    <source>
        <dbReference type="Proteomes" id="UP000509594"/>
    </source>
</evidence>
<accession>A0A7D5E7Z8</accession>
<evidence type="ECO:0000259" key="2">
    <source>
        <dbReference type="Pfam" id="PF00892"/>
    </source>
</evidence>
<dbReference type="GeneID" id="55820354"/>
<feature type="transmembrane region" description="Helical" evidence="1">
    <location>
        <begin position="172"/>
        <end position="194"/>
    </location>
</feature>
<dbReference type="InterPro" id="IPR000620">
    <property type="entry name" value="EamA_dom"/>
</dbReference>
<dbReference type="OrthoDB" id="142253at2157"/>
<keyword evidence="1" id="KW-1133">Transmembrane helix</keyword>
<protein>
    <submittedName>
        <fullName evidence="3">DMT family transporter</fullName>
    </submittedName>
</protein>
<feature type="transmembrane region" description="Helical" evidence="1">
    <location>
        <begin position="65"/>
        <end position="85"/>
    </location>
</feature>
<name>A0A7D5E7Z8_9EURY</name>